<dbReference type="GeneID" id="3855401"/>
<protein>
    <recommendedName>
        <fullName evidence="3">DUF2997 domain-containing protein</fullName>
    </recommendedName>
</protein>
<evidence type="ECO:0000313" key="2">
    <source>
        <dbReference type="Proteomes" id="UP000248557"/>
    </source>
</evidence>
<proteinExistence type="predicted"/>
<name>A0A328Q7G8_9EURY</name>
<dbReference type="Pfam" id="PF11211">
    <property type="entry name" value="DUF2997"/>
    <property type="match status" value="1"/>
</dbReference>
<evidence type="ECO:0000313" key="1">
    <source>
        <dbReference type="EMBL" id="RAP02428.1"/>
    </source>
</evidence>
<evidence type="ECO:0008006" key="3">
    <source>
        <dbReference type="Google" id="ProtNLM"/>
    </source>
</evidence>
<dbReference type="RefSeq" id="WP_011407118.1">
    <property type="nucleotide sequence ID" value="NZ_CATZNA010000041.1"/>
</dbReference>
<sequence length="68" mass="8092">MSKKLIIKIRKDGVVEAETKGIKGQKCEDYLKIIEELTDSKVVKKEYTPEYYEKEMNTQNKEFLNKNY</sequence>
<dbReference type="InterPro" id="IPR021375">
    <property type="entry name" value="DUF2997"/>
</dbReference>
<dbReference type="AlphaFoldDB" id="A0A328Q7G8"/>
<gene>
    <name evidence="1" type="ORF">CA615_07775</name>
</gene>
<organism evidence="1 2">
    <name type="scientific">Methanosphaera stadtmanae</name>
    <dbReference type="NCBI Taxonomy" id="2317"/>
    <lineage>
        <taxon>Archaea</taxon>
        <taxon>Methanobacteriati</taxon>
        <taxon>Methanobacteriota</taxon>
        <taxon>Methanomada group</taxon>
        <taxon>Methanobacteria</taxon>
        <taxon>Methanobacteriales</taxon>
        <taxon>Methanobacteriaceae</taxon>
        <taxon>Methanosphaera</taxon>
    </lineage>
</organism>
<dbReference type="Proteomes" id="UP000248557">
    <property type="component" value="Unassembled WGS sequence"/>
</dbReference>
<reference evidence="1 2" key="1">
    <citation type="submission" date="2017-05" db="EMBL/GenBank/DDBJ databases">
        <title>Host range expansion of the Methanosphaera genus to humans and monogastric animals involves recent and extensive reduction in genome content.</title>
        <authorList>
            <person name="Hoedt E.C."/>
            <person name="Volmer J.G."/>
            <person name="Parks D.H."/>
            <person name="Rosewarne C.P."/>
            <person name="Denman S.E."/>
            <person name="Mcsweeney C.S."/>
            <person name="O Cuiv P."/>
            <person name="Hugenholtz P."/>
            <person name="Tyson G.W."/>
            <person name="Morrison M."/>
        </authorList>
    </citation>
    <scope>NUCLEOTIDE SEQUENCE [LARGE SCALE GENOMIC DNA]</scope>
    <source>
        <strain evidence="1 2">PA5</strain>
    </source>
</reference>
<dbReference type="EMBL" id="NGJK01000093">
    <property type="protein sequence ID" value="RAP02428.1"/>
    <property type="molecule type" value="Genomic_DNA"/>
</dbReference>
<accession>A0A328Q7G8</accession>
<comment type="caution">
    <text evidence="1">The sequence shown here is derived from an EMBL/GenBank/DDBJ whole genome shotgun (WGS) entry which is preliminary data.</text>
</comment>